<keyword evidence="6 10" id="KW-1133">Transmembrane helix</keyword>
<name>A0A345HBZ1_9FLAO</name>
<dbReference type="Gene3D" id="3.10.580.10">
    <property type="entry name" value="CBS-domain"/>
    <property type="match status" value="1"/>
</dbReference>
<feature type="transmembrane region" description="Helical" evidence="11">
    <location>
        <begin position="142"/>
        <end position="160"/>
    </location>
</feature>
<feature type="transmembrane region" description="Helical" evidence="11">
    <location>
        <begin position="71"/>
        <end position="91"/>
    </location>
</feature>
<dbReference type="SUPFAM" id="SSF54631">
    <property type="entry name" value="CBS-domain pair"/>
    <property type="match status" value="1"/>
</dbReference>
<keyword evidence="8 10" id="KW-0472">Membrane</keyword>
<evidence type="ECO:0000259" key="13">
    <source>
        <dbReference type="PROSITE" id="PS51846"/>
    </source>
</evidence>
<evidence type="ECO:0000256" key="4">
    <source>
        <dbReference type="ARBA" id="ARBA00022692"/>
    </source>
</evidence>
<keyword evidence="3" id="KW-1003">Cell membrane</keyword>
<dbReference type="InterPro" id="IPR002550">
    <property type="entry name" value="CNNM"/>
</dbReference>
<evidence type="ECO:0000259" key="12">
    <source>
        <dbReference type="PROSITE" id="PS51371"/>
    </source>
</evidence>
<dbReference type="Gene3D" id="3.30.465.10">
    <property type="match status" value="1"/>
</dbReference>
<evidence type="ECO:0000256" key="10">
    <source>
        <dbReference type="PROSITE-ProRule" id="PRU01193"/>
    </source>
</evidence>
<comment type="similarity">
    <text evidence="2">Belongs to the UPF0053 family.</text>
</comment>
<evidence type="ECO:0000313" key="14">
    <source>
        <dbReference type="EMBL" id="AXG74101.1"/>
    </source>
</evidence>
<dbReference type="EMBL" id="CP031188">
    <property type="protein sequence ID" value="AXG74101.1"/>
    <property type="molecule type" value="Genomic_DNA"/>
</dbReference>
<dbReference type="GO" id="GO:0005886">
    <property type="term" value="C:plasma membrane"/>
    <property type="evidence" value="ECO:0007669"/>
    <property type="project" value="UniProtKB-SubCell"/>
</dbReference>
<sequence>MDPDPSSILLYDYDLIIGCAGIIFLLFCSAFISGTEVAIFLLSPEDINIISEKNPKKGNMLVSLLERPKKLLATIVITNTFINIAIIILFFRFAESLFYGISIPYLKFTVEVAVITFLILLFGEVVPKVYATRNNRTFSSRVAYLLFVLNKLLSPISVPMREITLALHKKFNVQPSGISVDQLSQALELTDYGDATAEEQKILEGIVTFGNTDVRQVMSPRIDIFALDIEETFSEIFPKIVESGFSRIPVFRENIDQIVGVLFIKDLIPHIDKDVFEWQELVREAFFIPENKKLDNLLKEFQGMKNHLAIVVDEYGGTSGLISLEDILEEIVGDISDEFDDEDIIYSQIDEKNYLFDGKISLKDFYRITDVEEEIFEESKGEAETLAGFVLEISGNFPKKAQKITFNGNIFTIESVDKRRIKQIKVTLQ</sequence>
<accession>A0A345HBZ1</accession>
<dbReference type="OrthoDB" id="9798188at2"/>
<dbReference type="SUPFAM" id="SSF56176">
    <property type="entry name" value="FAD-binding/transporter-associated domain-like"/>
    <property type="match status" value="1"/>
</dbReference>
<keyword evidence="4 10" id="KW-0812">Transmembrane</keyword>
<dbReference type="GO" id="GO:0050660">
    <property type="term" value="F:flavin adenine dinucleotide binding"/>
    <property type="evidence" value="ECO:0007669"/>
    <property type="project" value="InterPro"/>
</dbReference>
<evidence type="ECO:0000256" key="5">
    <source>
        <dbReference type="ARBA" id="ARBA00022737"/>
    </source>
</evidence>
<feature type="transmembrane region" description="Helical" evidence="11">
    <location>
        <begin position="97"/>
        <end position="122"/>
    </location>
</feature>
<keyword evidence="5" id="KW-0677">Repeat</keyword>
<evidence type="ECO:0000256" key="9">
    <source>
        <dbReference type="PROSITE-ProRule" id="PRU00703"/>
    </source>
</evidence>
<feature type="domain" description="CNNM transmembrane" evidence="13">
    <location>
        <begin position="11"/>
        <end position="199"/>
    </location>
</feature>
<dbReference type="Pfam" id="PF01595">
    <property type="entry name" value="CNNM"/>
    <property type="match status" value="1"/>
</dbReference>
<evidence type="ECO:0000313" key="15">
    <source>
        <dbReference type="Proteomes" id="UP000253951"/>
    </source>
</evidence>
<feature type="domain" description="CBS" evidence="12">
    <location>
        <begin position="281"/>
        <end position="338"/>
    </location>
</feature>
<dbReference type="InterPro" id="IPR016169">
    <property type="entry name" value="FAD-bd_PCMH_sub2"/>
</dbReference>
<evidence type="ECO:0000256" key="1">
    <source>
        <dbReference type="ARBA" id="ARBA00004651"/>
    </source>
</evidence>
<evidence type="ECO:0000256" key="11">
    <source>
        <dbReference type="SAM" id="Phobius"/>
    </source>
</evidence>
<dbReference type="InterPro" id="IPR046342">
    <property type="entry name" value="CBS_dom_sf"/>
</dbReference>
<dbReference type="InterPro" id="IPR000644">
    <property type="entry name" value="CBS_dom"/>
</dbReference>
<dbReference type="InterPro" id="IPR036318">
    <property type="entry name" value="FAD-bd_PCMH-like_sf"/>
</dbReference>
<gene>
    <name evidence="14" type="primary">gldE</name>
    <name evidence="14" type="ORF">DVK85_07540</name>
</gene>
<dbReference type="Pfam" id="PF03471">
    <property type="entry name" value="CorC_HlyC"/>
    <property type="match status" value="1"/>
</dbReference>
<dbReference type="NCBIfam" id="TIGR03520">
    <property type="entry name" value="GldE"/>
    <property type="match status" value="1"/>
</dbReference>
<dbReference type="FunFam" id="3.10.580.10:FF:000002">
    <property type="entry name" value="Magnesium/cobalt efflux protein CorC"/>
    <property type="match status" value="1"/>
</dbReference>
<dbReference type="PANTHER" id="PTHR22777:SF32">
    <property type="entry name" value="UPF0053 INNER MEMBRANE PROTEIN YFJD"/>
    <property type="match status" value="1"/>
</dbReference>
<proteinExistence type="inferred from homology"/>
<evidence type="ECO:0000256" key="6">
    <source>
        <dbReference type="ARBA" id="ARBA00022989"/>
    </source>
</evidence>
<dbReference type="PROSITE" id="PS51846">
    <property type="entry name" value="CNNM"/>
    <property type="match status" value="1"/>
</dbReference>
<dbReference type="InterPro" id="IPR005170">
    <property type="entry name" value="Transptr-assoc_dom"/>
</dbReference>
<dbReference type="InterPro" id="IPR044751">
    <property type="entry name" value="Ion_transp-like_CBS"/>
</dbReference>
<reference evidence="14 15" key="1">
    <citation type="submission" date="2018-07" db="EMBL/GenBank/DDBJ databases">
        <title>Complete genome sequence of Flavobacterium arcticum type strain SM1502T.</title>
        <authorList>
            <person name="Li Y."/>
            <person name="Li D.-D."/>
        </authorList>
    </citation>
    <scope>NUCLEOTIDE SEQUENCE [LARGE SCALE GENOMIC DNA]</scope>
    <source>
        <strain evidence="14 15">SM1502</strain>
    </source>
</reference>
<dbReference type="AlphaFoldDB" id="A0A345HBZ1"/>
<keyword evidence="7 9" id="KW-0129">CBS domain</keyword>
<evidence type="ECO:0000256" key="7">
    <source>
        <dbReference type="ARBA" id="ARBA00023122"/>
    </source>
</evidence>
<feature type="domain" description="CBS" evidence="12">
    <location>
        <begin position="218"/>
        <end position="277"/>
    </location>
</feature>
<dbReference type="Proteomes" id="UP000253951">
    <property type="component" value="Chromosome"/>
</dbReference>
<dbReference type="CDD" id="cd04590">
    <property type="entry name" value="CBS_pair_CorC_HlyC_assoc"/>
    <property type="match status" value="1"/>
</dbReference>
<evidence type="ECO:0000256" key="8">
    <source>
        <dbReference type="ARBA" id="ARBA00023136"/>
    </source>
</evidence>
<dbReference type="PANTHER" id="PTHR22777">
    <property type="entry name" value="HEMOLYSIN-RELATED"/>
    <property type="match status" value="1"/>
</dbReference>
<organism evidence="14 15">
    <name type="scientific">Flavobacterium arcticum</name>
    <dbReference type="NCBI Taxonomy" id="1784713"/>
    <lineage>
        <taxon>Bacteria</taxon>
        <taxon>Pseudomonadati</taxon>
        <taxon>Bacteroidota</taxon>
        <taxon>Flavobacteriia</taxon>
        <taxon>Flavobacteriales</taxon>
        <taxon>Flavobacteriaceae</taxon>
        <taxon>Flavobacterium</taxon>
    </lineage>
</organism>
<evidence type="ECO:0000256" key="3">
    <source>
        <dbReference type="ARBA" id="ARBA00022475"/>
    </source>
</evidence>
<evidence type="ECO:0000256" key="2">
    <source>
        <dbReference type="ARBA" id="ARBA00006337"/>
    </source>
</evidence>
<dbReference type="Pfam" id="PF00571">
    <property type="entry name" value="CBS"/>
    <property type="match status" value="2"/>
</dbReference>
<dbReference type="KEGG" id="fat:DVK85_07540"/>
<dbReference type="SMART" id="SM01091">
    <property type="entry name" value="CorC_HlyC"/>
    <property type="match status" value="1"/>
</dbReference>
<feature type="transmembrane region" description="Helical" evidence="11">
    <location>
        <begin position="15"/>
        <end position="42"/>
    </location>
</feature>
<dbReference type="InterPro" id="IPR019862">
    <property type="entry name" value="Motility-assoc_prot_GldE"/>
</dbReference>
<comment type="subcellular location">
    <subcellularLocation>
        <location evidence="1">Cell membrane</location>
        <topology evidence="1">Multi-pass membrane protein</topology>
    </subcellularLocation>
</comment>
<dbReference type="RefSeq" id="WP_114677859.1">
    <property type="nucleotide sequence ID" value="NZ_CP031188.1"/>
</dbReference>
<keyword evidence="15" id="KW-1185">Reference proteome</keyword>
<dbReference type="PROSITE" id="PS51371">
    <property type="entry name" value="CBS"/>
    <property type="match status" value="2"/>
</dbReference>
<protein>
    <submittedName>
        <fullName evidence="14">Gliding motility-associated protein GldE</fullName>
    </submittedName>
</protein>